<evidence type="ECO:0000313" key="4">
    <source>
        <dbReference type="Proteomes" id="UP001147653"/>
    </source>
</evidence>
<protein>
    <submittedName>
        <fullName evidence="3">Amidase family protein</fullName>
    </submittedName>
</protein>
<dbReference type="InterPro" id="IPR023631">
    <property type="entry name" value="Amidase_dom"/>
</dbReference>
<dbReference type="Proteomes" id="UP001147653">
    <property type="component" value="Unassembled WGS sequence"/>
</dbReference>
<evidence type="ECO:0000256" key="1">
    <source>
        <dbReference type="SAM" id="SignalP"/>
    </source>
</evidence>
<dbReference type="Gene3D" id="3.90.1300.10">
    <property type="entry name" value="Amidase signature (AS) domain"/>
    <property type="match status" value="2"/>
</dbReference>
<feature type="domain" description="Amidase" evidence="2">
    <location>
        <begin position="54"/>
        <end position="275"/>
    </location>
</feature>
<proteinExistence type="predicted"/>
<feature type="chain" id="PRO_5040777791" evidence="1">
    <location>
        <begin position="29"/>
        <end position="1161"/>
    </location>
</feature>
<evidence type="ECO:0000259" key="2">
    <source>
        <dbReference type="Pfam" id="PF01425"/>
    </source>
</evidence>
<dbReference type="RefSeq" id="WP_270028139.1">
    <property type="nucleotide sequence ID" value="NZ_JAPDDP010000059.1"/>
</dbReference>
<reference evidence="3" key="1">
    <citation type="submission" date="2022-10" db="EMBL/GenBank/DDBJ databases">
        <title>The WGS of Solirubrobacter phytolaccae KCTC 29190.</title>
        <authorList>
            <person name="Jiang Z."/>
        </authorList>
    </citation>
    <scope>NUCLEOTIDE SEQUENCE</scope>
    <source>
        <strain evidence="3">KCTC 29190</strain>
    </source>
</reference>
<name>A0A9X3SDI9_9ACTN</name>
<dbReference type="PANTHER" id="PTHR42678:SF34">
    <property type="entry name" value="OS04G0183300 PROTEIN"/>
    <property type="match status" value="1"/>
</dbReference>
<keyword evidence="1" id="KW-0732">Signal</keyword>
<dbReference type="InterPro" id="IPR036928">
    <property type="entry name" value="AS_sf"/>
</dbReference>
<feature type="domain" description="Amidase" evidence="2">
    <location>
        <begin position="584"/>
        <end position="803"/>
    </location>
</feature>
<comment type="caution">
    <text evidence="3">The sequence shown here is derived from an EMBL/GenBank/DDBJ whole genome shotgun (WGS) entry which is preliminary data.</text>
</comment>
<dbReference type="PANTHER" id="PTHR42678">
    <property type="entry name" value="AMIDASE"/>
    <property type="match status" value="1"/>
</dbReference>
<keyword evidence="4" id="KW-1185">Reference proteome</keyword>
<feature type="signal peptide" evidence="1">
    <location>
        <begin position="1"/>
        <end position="28"/>
    </location>
</feature>
<accession>A0A9X3SDI9</accession>
<dbReference type="SUPFAM" id="SSF75304">
    <property type="entry name" value="Amidase signature (AS) enzymes"/>
    <property type="match status" value="2"/>
</dbReference>
<gene>
    <name evidence="3" type="ORF">OJ997_25680</name>
</gene>
<dbReference type="EMBL" id="JAPDDP010000059">
    <property type="protein sequence ID" value="MDA0183725.1"/>
    <property type="molecule type" value="Genomic_DNA"/>
</dbReference>
<evidence type="ECO:0000313" key="3">
    <source>
        <dbReference type="EMBL" id="MDA0183725.1"/>
    </source>
</evidence>
<organism evidence="3 4">
    <name type="scientific">Solirubrobacter phytolaccae</name>
    <dbReference type="NCBI Taxonomy" id="1404360"/>
    <lineage>
        <taxon>Bacteria</taxon>
        <taxon>Bacillati</taxon>
        <taxon>Actinomycetota</taxon>
        <taxon>Thermoleophilia</taxon>
        <taxon>Solirubrobacterales</taxon>
        <taxon>Solirubrobacteraceae</taxon>
        <taxon>Solirubrobacter</taxon>
    </lineage>
</organism>
<sequence length="1161" mass="118187">MEKPARAASRLAAVACALGLMIAAPASAADLDLETLDGPTAVKLMDEGKLTSVELTRAYIARIAALNKRGPGLNAVSQLNSQAIKDAALLDKERKEGKLRGPAHGLPVLLKDLIDVKGMYTSAGNFSLRNSFPAIDSGVAKKLRESGVVILGKLGLSEYANYFGNQPSGFANLTGQVLNAVDADQNPSGSSSGSGSASAAALSTLVVGTETSGSIISPSQANGLVGLRPTVGLVPGYGIAPISASQDTAGPMDRTVANAALTLQSIAGYDAHNAEYYKGIWGAGVPDEEIIPPVPATVPNYVSALDLNFVRGKRIGYNGTLTDGTPLKQAYDALAAAGAILVERPVISPSGIPGGVLAYEAKRDIGSYYKHLGPDAPIKSVEEEMADNTLNAHEALKFGNATHASAFAIDISPNSPASVQYRSDVLIGKQLSHSGIDRMMQNDTPADPSDDFIAILGSVSNGARAGYPQMTIPMGYNDTLRRTLNVSIHANAYKERDLIGVGYVIEQGTKLRKPVSQINPSMYRCADTTPKPAFAERGACNPDYKSALKLAGGAETILPFSLETESASSLRDRLASGTLTSEALTKAYLTRIALVNAEGPALQAVRSLNADAVAQAKTLDTERAAGTVRGPLHGLPVLLDDTIDAAGLPTTGGSIALQNAKPAADAALVTKLKAAGAIVLGKTNVTELGGLFDANLPEGYSSLGGQVLLPSDTDKTPAGSSAGSAAATASGLAALTIGTETSTDTAQLIAPAGVAGVVGLKPSVGAVSTAGVLPIAKAQDAAGPITRTVADAATAFEVLSGKTVSLNASATGTKVAVINSTAAPYPAAITALTGVGATTVTKTIGTPANVPSIVTRSFEKDLNAYLGGKSSLAQIVAYNTANPVEGLKYQQRELTAALSPDLTGLEADTTAGQTANAAVIDALLADTDVIMVPSGNALVGYADRAGYPVLTVPAGFGTGSTGRNPIGVTFVAAKDAEAKLLSAGYAFEQATKVRQAPSYTNPSMFRCVPGSTFFSPHHCHPGDLESPTAAGPNETAVAGDVGGTVPATLSLTLGTPPTFGTFIPGVARTYSASTKATVISTAGDATLTVADPSATATGHLVNGSFSLPKPLGGLGVVKTYTGPVSNDEATVTFTQEIGANDALRTGTYSKTLVYTLSTTTP</sequence>
<dbReference type="AlphaFoldDB" id="A0A9X3SDI9"/>
<dbReference type="Pfam" id="PF01425">
    <property type="entry name" value="Amidase"/>
    <property type="match status" value="2"/>
</dbReference>